<dbReference type="PANTHER" id="PTHR13639">
    <property type="entry name" value="CYTOCHROME C OXIDASE ASSEMBLY FACTOR 4 HOMOLOG, MITOCHONDRIAL"/>
    <property type="match status" value="1"/>
</dbReference>
<dbReference type="PANTHER" id="PTHR13639:SF2">
    <property type="entry name" value="CYTOCHROME C OXIDASE ASSEMBLY FACTOR 4 HOMOLOG, MITOCHONDRIAL"/>
    <property type="match status" value="1"/>
</dbReference>
<evidence type="ECO:0000256" key="1">
    <source>
        <dbReference type="SAM" id="MobiDB-lite"/>
    </source>
</evidence>
<name>A0A0G4HZ83_9ALVE</name>
<dbReference type="GO" id="GO:0033617">
    <property type="term" value="P:mitochondrial respiratory chain complex IV assembly"/>
    <property type="evidence" value="ECO:0007669"/>
    <property type="project" value="InterPro"/>
</dbReference>
<dbReference type="VEuPathDB" id="CryptoDB:Cvel_9672"/>
<dbReference type="InterPro" id="IPR039870">
    <property type="entry name" value="Coa4-like"/>
</dbReference>
<dbReference type="EMBL" id="CDMZ01004485">
    <property type="protein sequence ID" value="CEM49887.1"/>
    <property type="molecule type" value="Genomic_DNA"/>
</dbReference>
<accession>A0A0G4HZ83</accession>
<proteinExistence type="predicted"/>
<reference evidence="2" key="1">
    <citation type="submission" date="2014-11" db="EMBL/GenBank/DDBJ databases">
        <authorList>
            <person name="Otto D Thomas"/>
            <person name="Naeem Raeece"/>
        </authorList>
    </citation>
    <scope>NUCLEOTIDE SEQUENCE</scope>
</reference>
<evidence type="ECO:0008006" key="3">
    <source>
        <dbReference type="Google" id="ProtNLM"/>
    </source>
</evidence>
<dbReference type="GO" id="GO:0005758">
    <property type="term" value="C:mitochondrial intermembrane space"/>
    <property type="evidence" value="ECO:0007669"/>
    <property type="project" value="InterPro"/>
</dbReference>
<dbReference type="AlphaFoldDB" id="A0A0G4HZ83"/>
<protein>
    <recommendedName>
        <fullName evidence="3">CHCH domain-containing protein</fullName>
    </recommendedName>
</protein>
<evidence type="ECO:0000313" key="2">
    <source>
        <dbReference type="EMBL" id="CEM49887.1"/>
    </source>
</evidence>
<sequence length="96" mass="11057">MAGLGSLRSLFGDVLQPSHTKQAQQKQESSPPQQQQEYEHEDVDDKVRQTGCEKEYAALDDCACDNDRNWKYCQKELAEFKRCFDKNKLQEQAGSK</sequence>
<feature type="region of interest" description="Disordered" evidence="1">
    <location>
        <begin position="1"/>
        <end position="46"/>
    </location>
</feature>
<organism evidence="2">
    <name type="scientific">Chromera velia CCMP2878</name>
    <dbReference type="NCBI Taxonomy" id="1169474"/>
    <lineage>
        <taxon>Eukaryota</taxon>
        <taxon>Sar</taxon>
        <taxon>Alveolata</taxon>
        <taxon>Colpodellida</taxon>
        <taxon>Chromeraceae</taxon>
        <taxon>Chromera</taxon>
    </lineage>
</organism>
<gene>
    <name evidence="2" type="ORF">Cvel_9672</name>
</gene>
<feature type="compositionally biased region" description="Low complexity" evidence="1">
    <location>
        <begin position="21"/>
        <end position="36"/>
    </location>
</feature>